<keyword evidence="1" id="KW-1133">Transmembrane helix</keyword>
<feature type="transmembrane region" description="Helical" evidence="1">
    <location>
        <begin position="5"/>
        <end position="22"/>
    </location>
</feature>
<organism evidence="2 3">
    <name type="scientific">OM182 bacterium</name>
    <dbReference type="NCBI Taxonomy" id="2510334"/>
    <lineage>
        <taxon>Bacteria</taxon>
        <taxon>Pseudomonadati</taxon>
        <taxon>Pseudomonadota</taxon>
        <taxon>Gammaproteobacteria</taxon>
        <taxon>OMG group</taxon>
        <taxon>OM182 clade</taxon>
    </lineage>
</organism>
<dbReference type="PANTHER" id="PTHR38568">
    <property type="entry name" value="DUF445 DOMAIN-CONTAINING PROTEIN-RELATED"/>
    <property type="match status" value="1"/>
</dbReference>
<dbReference type="EMBL" id="SHAH01000105">
    <property type="protein sequence ID" value="RZO74325.1"/>
    <property type="molecule type" value="Genomic_DNA"/>
</dbReference>
<keyword evidence="1" id="KW-0472">Membrane</keyword>
<evidence type="ECO:0000313" key="2">
    <source>
        <dbReference type="EMBL" id="RZO74325.1"/>
    </source>
</evidence>
<feature type="transmembrane region" description="Helical" evidence="1">
    <location>
        <begin position="217"/>
        <end position="238"/>
    </location>
</feature>
<proteinExistence type="predicted"/>
<gene>
    <name evidence="2" type="ORF">EVA69_06070</name>
</gene>
<comment type="caution">
    <text evidence="2">The sequence shown here is derived from an EMBL/GenBank/DDBJ whole genome shotgun (WGS) entry which is preliminary data.</text>
</comment>
<sequence length="243" mass="27223">MNKSLVSNFVAVIVVTVGYLMSGTYQVYVLNTGLFALSGGITNWLAVHMLFERVPGLYGSGVVQLRFEDFKEGIRNLIMEQFFNRGDLEAFFHGAGQSSERLGEQIQGTIDSLDLEKAFDSLMDVIMGSSFAGMLGMLGGRDALNPLKSPFVERMREYFKEQFANDEFQSRVEGAMKNALDEESIRETVSELIEQRLNQMTPRMVKDIVQVMIHKHLGWLVVWGCAFGGLMGLVVTIVNNWSV</sequence>
<evidence type="ECO:0000313" key="3">
    <source>
        <dbReference type="Proteomes" id="UP000320404"/>
    </source>
</evidence>
<feature type="transmembrane region" description="Helical" evidence="1">
    <location>
        <begin position="28"/>
        <end position="51"/>
    </location>
</feature>
<evidence type="ECO:0000256" key="1">
    <source>
        <dbReference type="SAM" id="Phobius"/>
    </source>
</evidence>
<protein>
    <submittedName>
        <fullName evidence="2">DUF445 domain-containing protein</fullName>
    </submittedName>
</protein>
<keyword evidence="1" id="KW-0812">Transmembrane</keyword>
<dbReference type="PANTHER" id="PTHR38568:SF1">
    <property type="entry name" value="DUF445 DOMAIN-CONTAINING PROTEIN"/>
    <property type="match status" value="1"/>
</dbReference>
<reference evidence="2 3" key="1">
    <citation type="submission" date="2019-02" db="EMBL/GenBank/DDBJ databases">
        <title>Prokaryotic population dynamics and viral predation in marine succession experiment using metagenomics: the confinement effect.</title>
        <authorList>
            <person name="Haro-Moreno J.M."/>
            <person name="Rodriguez-Valera F."/>
            <person name="Lopez-Perez M."/>
        </authorList>
    </citation>
    <scope>NUCLEOTIDE SEQUENCE [LARGE SCALE GENOMIC DNA]</scope>
    <source>
        <strain evidence="2">MED-G158</strain>
    </source>
</reference>
<dbReference type="Proteomes" id="UP000320404">
    <property type="component" value="Unassembled WGS sequence"/>
</dbReference>
<dbReference type="AlphaFoldDB" id="A0A520RVU2"/>
<name>A0A520RVU2_9GAMM</name>
<accession>A0A520RVU2</accession>